<dbReference type="InterPro" id="IPR045851">
    <property type="entry name" value="AMP-bd_C_sf"/>
</dbReference>
<evidence type="ECO:0000256" key="4">
    <source>
        <dbReference type="ARBA" id="ARBA00023136"/>
    </source>
</evidence>
<dbReference type="Gene3D" id="3.30.300.30">
    <property type="match status" value="1"/>
</dbReference>
<dbReference type="Gene3D" id="2.30.38.10">
    <property type="entry name" value="Luciferase, Domain 3"/>
    <property type="match status" value="1"/>
</dbReference>
<dbReference type="GO" id="GO:0004467">
    <property type="term" value="F:long-chain fatty acid-CoA ligase activity"/>
    <property type="evidence" value="ECO:0007669"/>
    <property type="project" value="UniProtKB-EC"/>
</dbReference>
<evidence type="ECO:0000313" key="11">
    <source>
        <dbReference type="Proteomes" id="UP000199308"/>
    </source>
</evidence>
<dbReference type="InterPro" id="IPR025110">
    <property type="entry name" value="AMP-bd_C"/>
</dbReference>
<evidence type="ECO:0000313" key="10">
    <source>
        <dbReference type="EMBL" id="SES63631.1"/>
    </source>
</evidence>
<dbReference type="PANTHER" id="PTHR43767:SF8">
    <property type="entry name" value="LONG-CHAIN-FATTY-ACID--COA LIGASE"/>
    <property type="match status" value="1"/>
</dbReference>
<dbReference type="InterPro" id="IPR050237">
    <property type="entry name" value="ATP-dep_AMP-bd_enzyme"/>
</dbReference>
<evidence type="ECO:0000256" key="6">
    <source>
        <dbReference type="ARBA" id="ARBA00039545"/>
    </source>
</evidence>
<keyword evidence="4" id="KW-0472">Membrane</keyword>
<evidence type="ECO:0000256" key="7">
    <source>
        <dbReference type="ARBA" id="ARBA00042773"/>
    </source>
</evidence>
<organism evidence="10 11">
    <name type="scientific">Thalassotalea agarivorans</name>
    <name type="common">Thalassomonas agarivorans</name>
    <dbReference type="NCBI Taxonomy" id="349064"/>
    <lineage>
        <taxon>Bacteria</taxon>
        <taxon>Pseudomonadati</taxon>
        <taxon>Pseudomonadota</taxon>
        <taxon>Gammaproteobacteria</taxon>
        <taxon>Alteromonadales</taxon>
        <taxon>Colwelliaceae</taxon>
        <taxon>Thalassotalea</taxon>
    </lineage>
</organism>
<feature type="domain" description="AMP-binding enzyme C-terminal" evidence="9">
    <location>
        <begin position="439"/>
        <end position="512"/>
    </location>
</feature>
<evidence type="ECO:0000259" key="8">
    <source>
        <dbReference type="Pfam" id="PF00501"/>
    </source>
</evidence>
<comment type="pathway">
    <text evidence="2">Lipid metabolism; fatty acid beta-oxidation.</text>
</comment>
<feature type="domain" description="AMP-dependent synthetase/ligase" evidence="8">
    <location>
        <begin position="18"/>
        <end position="388"/>
    </location>
</feature>
<protein>
    <recommendedName>
        <fullName evidence="6">Long-chain-fatty-acid--CoA ligase</fullName>
        <ecNumber evidence="5">6.2.1.3</ecNumber>
    </recommendedName>
    <alternativeName>
        <fullName evidence="7">Long-chain acyl-CoA synthetase</fullName>
    </alternativeName>
</protein>
<keyword evidence="3" id="KW-0436">Ligase</keyword>
<dbReference type="InterPro" id="IPR000873">
    <property type="entry name" value="AMP-dep_synth/lig_dom"/>
</dbReference>
<dbReference type="InterPro" id="IPR020845">
    <property type="entry name" value="AMP-binding_CS"/>
</dbReference>
<evidence type="ECO:0000256" key="1">
    <source>
        <dbReference type="ARBA" id="ARBA00004170"/>
    </source>
</evidence>
<dbReference type="GO" id="GO:0016020">
    <property type="term" value="C:membrane"/>
    <property type="evidence" value="ECO:0007669"/>
    <property type="project" value="UniProtKB-SubCell"/>
</dbReference>
<dbReference type="CDD" id="cd05936">
    <property type="entry name" value="FC-FACS_FadD_like"/>
    <property type="match status" value="1"/>
</dbReference>
<accession>A0A1H9Y4L8</accession>
<dbReference type="Proteomes" id="UP000199308">
    <property type="component" value="Unassembled WGS sequence"/>
</dbReference>
<dbReference type="STRING" id="349064.SAMN05660429_00065"/>
<dbReference type="AlphaFoldDB" id="A0A1H9Y4L8"/>
<evidence type="ECO:0000256" key="3">
    <source>
        <dbReference type="ARBA" id="ARBA00022598"/>
    </source>
</evidence>
<sequence length="520" mass="56633">MSIANHSVNNLVDFIEYAFHQHADLPAFSCLGQTLTFAEIDDKSKDLAAWFQQEAHLNPGDRIAIQLPNILQFPIAVYAALRAGLVIVNTNPMYTPREMQHQFADSGAKALVILSDLFPKFEQIASNTSIETTLVTDAADILTGNKPEVEGATAFNDALSKGKFLQLQQHVNAQLSDVCILQYTGGTTGVSKGAALTHGNIVGNAMQLLERLGDGCKEGEETFICPLPLYHIYAFTVNMVVFFGQGNLNVLIPNPRDINAFVAAIKPFQFTGMSGLNALFVGLCNHPDFKALDFSSFKLTISGGTALTMAAFNLWKQVTGCSISEGYGLSETSPVVCFNKPGFEEVGTVGPPLKGTDVKIIDQNEEAVPDGEEGEVAVKGVQVMSGYWQKADETKLVFTSDGFFKTGDVGIKQASGAIKIVDRLKDLIIVSGFNVYPNEVEDVLVQHPNIVEAAVVSEQDARAGEKVVAYVTINDTIEEREVINFCREQLTGYKVPRKITVMDELPKSTVGKILRRELRK</sequence>
<dbReference type="Pfam" id="PF13193">
    <property type="entry name" value="AMP-binding_C"/>
    <property type="match status" value="1"/>
</dbReference>
<dbReference type="RefSeq" id="WP_093326695.1">
    <property type="nucleotide sequence ID" value="NZ_AP027363.1"/>
</dbReference>
<reference evidence="10 11" key="1">
    <citation type="submission" date="2016-10" db="EMBL/GenBank/DDBJ databases">
        <authorList>
            <person name="de Groot N.N."/>
        </authorList>
    </citation>
    <scope>NUCLEOTIDE SEQUENCE [LARGE SCALE GENOMIC DNA]</scope>
    <source>
        <strain evidence="10 11">DSM 19706</strain>
    </source>
</reference>
<dbReference type="Gene3D" id="3.40.50.980">
    <property type="match status" value="2"/>
</dbReference>
<proteinExistence type="predicted"/>
<evidence type="ECO:0000256" key="5">
    <source>
        <dbReference type="ARBA" id="ARBA00026121"/>
    </source>
</evidence>
<evidence type="ECO:0000259" key="9">
    <source>
        <dbReference type="Pfam" id="PF13193"/>
    </source>
</evidence>
<name>A0A1H9Y4L8_THASX</name>
<dbReference type="EMBL" id="FOHK01000001">
    <property type="protein sequence ID" value="SES63631.1"/>
    <property type="molecule type" value="Genomic_DNA"/>
</dbReference>
<dbReference type="EC" id="6.2.1.3" evidence="5"/>
<comment type="subcellular location">
    <subcellularLocation>
        <location evidence="1">Membrane</location>
        <topology evidence="1">Peripheral membrane protein</topology>
    </subcellularLocation>
</comment>
<gene>
    <name evidence="10" type="ORF">SAMN05660429_00065</name>
</gene>
<keyword evidence="11" id="KW-1185">Reference proteome</keyword>
<dbReference type="PANTHER" id="PTHR43767">
    <property type="entry name" value="LONG-CHAIN-FATTY-ACID--COA LIGASE"/>
    <property type="match status" value="1"/>
</dbReference>
<dbReference type="OrthoDB" id="9803968at2"/>
<dbReference type="SUPFAM" id="SSF56801">
    <property type="entry name" value="Acetyl-CoA synthetase-like"/>
    <property type="match status" value="1"/>
</dbReference>
<dbReference type="Pfam" id="PF00501">
    <property type="entry name" value="AMP-binding"/>
    <property type="match status" value="1"/>
</dbReference>
<evidence type="ECO:0000256" key="2">
    <source>
        <dbReference type="ARBA" id="ARBA00005005"/>
    </source>
</evidence>
<dbReference type="PROSITE" id="PS00455">
    <property type="entry name" value="AMP_BINDING"/>
    <property type="match status" value="1"/>
</dbReference>